<dbReference type="AlphaFoldDB" id="A0AA41WWN8"/>
<evidence type="ECO:0000313" key="2">
    <source>
        <dbReference type="Proteomes" id="UP001165413"/>
    </source>
</evidence>
<reference evidence="1" key="1">
    <citation type="submission" date="2022-07" db="EMBL/GenBank/DDBJ databases">
        <title>Characterization of the Novel Bacterium Alteromonas immobilis LMIT006 and Alteromonas gregis LMIT007.</title>
        <authorList>
            <person name="Lin X."/>
        </authorList>
    </citation>
    <scope>NUCLEOTIDE SEQUENCE</scope>
    <source>
        <strain evidence="1">LMIT007</strain>
    </source>
</reference>
<protein>
    <submittedName>
        <fullName evidence="1">DsrE family protein</fullName>
    </submittedName>
</protein>
<sequence length="102" mass="11513">MSISILCTTTLTCDLLEEFFSKVSSPVHQLFFHSSALESDFSALDCRLKKIIDHYNIVHVGYCGSALEKRQLKGELVPSYIQPTGLTEFYTQLHSAPNLIQF</sequence>
<dbReference type="Proteomes" id="UP001165413">
    <property type="component" value="Unassembled WGS sequence"/>
</dbReference>
<organism evidence="1 2">
    <name type="scientific">Opacimonas viscosa</name>
    <dbReference type="NCBI Taxonomy" id="2961944"/>
    <lineage>
        <taxon>Bacteria</taxon>
        <taxon>Pseudomonadati</taxon>
        <taxon>Pseudomonadota</taxon>
        <taxon>Gammaproteobacteria</taxon>
        <taxon>Alteromonadales</taxon>
        <taxon>Alteromonadaceae</taxon>
        <taxon>Opacimonas</taxon>
    </lineage>
</organism>
<dbReference type="EMBL" id="JANATA010000001">
    <property type="protein sequence ID" value="MCP3427440.1"/>
    <property type="molecule type" value="Genomic_DNA"/>
</dbReference>
<dbReference type="RefSeq" id="WP_254097792.1">
    <property type="nucleotide sequence ID" value="NZ_JANATA010000001.1"/>
</dbReference>
<name>A0AA41WWN8_9ALTE</name>
<keyword evidence="2" id="KW-1185">Reference proteome</keyword>
<evidence type="ECO:0000313" key="1">
    <source>
        <dbReference type="EMBL" id="MCP3427440.1"/>
    </source>
</evidence>
<comment type="caution">
    <text evidence="1">The sequence shown here is derived from an EMBL/GenBank/DDBJ whole genome shotgun (WGS) entry which is preliminary data.</text>
</comment>
<proteinExistence type="predicted"/>
<accession>A0AA41WWN8</accession>
<gene>
    <name evidence="1" type="ORF">NLF92_00570</name>
</gene>